<proteinExistence type="predicted"/>
<evidence type="ECO:0000313" key="4">
    <source>
        <dbReference type="EMBL" id="KAK2832306.1"/>
    </source>
</evidence>
<dbReference type="Pfam" id="PF25530">
    <property type="entry name" value="EF-hand_SWAP70_N"/>
    <property type="match status" value="1"/>
</dbReference>
<dbReference type="EMBL" id="JAVHJS010000016">
    <property type="protein sequence ID" value="KAK2832306.1"/>
    <property type="molecule type" value="Genomic_DNA"/>
</dbReference>
<sequence length="664" mass="77257">MDLKSELLKSIWYAFTSLEAEGSGKVSKSQLKVLSHNLYTALNIPHDPVALEEHFKDNDNGPVSDHGYMPYLNKYILAKATEGTFNKETFDELCWMMTAKKNFKPSIQQGVCSQRDCFELFCLFNLLSEDRYPLVIIQPELEYLLKKISTAMSQEWDGKTLEDLLSQDPSLQNGLTVWMFLEHLSAGNLMRVDCKEAFSMALTDIFMEMYHNVLKKGYMLKKGHVRRNWHERWFVLKPGSLAYYISEDQKEKKGEVQLDGCCVIETIPDKEGKRCLFCVKTPGRTYEMSASDQKQRVEWIQAMQTAIRLKTEGKSSVHQELKMRRREQRENSQNSQKSENQTSQSSKRSSSQSSQSEHSAEDEEPSSVTQHGETESKEPDLEIIDIIQQHLEMEVQRKKEDAWVKEKQQERQEELERQLKEANEARENMVTELAKMEKEVQQQKKRIQELEQTQQKLEEALNTQIQVHLEEEKVRHELERLLEEERKKLTELMVHQRHLETPDCAVITQQKTPQPQKEEDNILDHATTVIPPSSSPQLTTCTSQEFTETEETHQHNVEKVPENFSKALHMRHWNVQLNGLMKPITPADKMKRLPVRSNYPKHDQALTSTEFILKFQSTVSETESSNSQLRKREEDVDTQDLITACHVEEPQKNREQVEQSSDLA</sequence>
<dbReference type="GO" id="GO:0005737">
    <property type="term" value="C:cytoplasm"/>
    <property type="evidence" value="ECO:0007669"/>
    <property type="project" value="TreeGrafter"/>
</dbReference>
<dbReference type="SUPFAM" id="SSF50729">
    <property type="entry name" value="PH domain-like"/>
    <property type="match status" value="1"/>
</dbReference>
<evidence type="ECO:0000256" key="2">
    <source>
        <dbReference type="SAM" id="MobiDB-lite"/>
    </source>
</evidence>
<dbReference type="FunFam" id="2.30.29.30:FF:000286">
    <property type="entry name" value="PH-protein kinase domain containing protein"/>
    <property type="match status" value="1"/>
</dbReference>
<dbReference type="InterPro" id="IPR057836">
    <property type="entry name" value="EF-hand_SWAP70_N"/>
</dbReference>
<dbReference type="Gene3D" id="2.30.29.30">
    <property type="entry name" value="Pleckstrin-homology domain (PH domain)/Phosphotyrosine-binding domain (PTB)"/>
    <property type="match status" value="1"/>
</dbReference>
<feature type="compositionally biased region" description="Low complexity" evidence="2">
    <location>
        <begin position="338"/>
        <end position="357"/>
    </location>
</feature>
<reference evidence="4" key="1">
    <citation type="submission" date="2023-08" db="EMBL/GenBank/DDBJ databases">
        <title>Pelteobagrus vachellii genome.</title>
        <authorList>
            <person name="Liu H."/>
        </authorList>
    </citation>
    <scope>NUCLEOTIDE SEQUENCE</scope>
    <source>
        <strain evidence="4">PRFRI_2022a</strain>
        <tissue evidence="4">Muscle</tissue>
    </source>
</reference>
<feature type="compositionally biased region" description="Basic and acidic residues" evidence="2">
    <location>
        <begin position="310"/>
        <end position="330"/>
    </location>
</feature>
<protein>
    <recommendedName>
        <fullName evidence="3">PH domain-containing protein</fullName>
    </recommendedName>
</protein>
<dbReference type="SMART" id="SM00233">
    <property type="entry name" value="PH"/>
    <property type="match status" value="1"/>
</dbReference>
<evidence type="ECO:0000313" key="5">
    <source>
        <dbReference type="Proteomes" id="UP001187315"/>
    </source>
</evidence>
<evidence type="ECO:0000259" key="3">
    <source>
        <dbReference type="PROSITE" id="PS50003"/>
    </source>
</evidence>
<feature type="coiled-coil region" evidence="1">
    <location>
        <begin position="405"/>
        <end position="495"/>
    </location>
</feature>
<gene>
    <name evidence="4" type="ORF">Q7C36_015768</name>
</gene>
<feature type="domain" description="PH" evidence="3">
    <location>
        <begin position="212"/>
        <end position="308"/>
    </location>
</feature>
<feature type="region of interest" description="Disordered" evidence="2">
    <location>
        <begin position="620"/>
        <end position="664"/>
    </location>
</feature>
<feature type="compositionally biased region" description="Basic and acidic residues" evidence="2">
    <location>
        <begin position="646"/>
        <end position="657"/>
    </location>
</feature>
<organism evidence="4 5">
    <name type="scientific">Tachysurus vachellii</name>
    <name type="common">Darkbarbel catfish</name>
    <name type="synonym">Pelteobagrus vachellii</name>
    <dbReference type="NCBI Taxonomy" id="175792"/>
    <lineage>
        <taxon>Eukaryota</taxon>
        <taxon>Metazoa</taxon>
        <taxon>Chordata</taxon>
        <taxon>Craniata</taxon>
        <taxon>Vertebrata</taxon>
        <taxon>Euteleostomi</taxon>
        <taxon>Actinopterygii</taxon>
        <taxon>Neopterygii</taxon>
        <taxon>Teleostei</taxon>
        <taxon>Ostariophysi</taxon>
        <taxon>Siluriformes</taxon>
        <taxon>Bagridae</taxon>
        <taxon>Tachysurus</taxon>
    </lineage>
</organism>
<dbReference type="InterPro" id="IPR011993">
    <property type="entry name" value="PH-like_dom_sf"/>
</dbReference>
<dbReference type="PANTHER" id="PTHR14383">
    <property type="entry name" value="SWAP-70 RECOMBINASE"/>
    <property type="match status" value="1"/>
</dbReference>
<dbReference type="InterPro" id="IPR011992">
    <property type="entry name" value="EF-hand-dom_pair"/>
</dbReference>
<dbReference type="AlphaFoldDB" id="A0AA88SA67"/>
<dbReference type="CDD" id="cd13273">
    <property type="entry name" value="PH_SWAP-70"/>
    <property type="match status" value="1"/>
</dbReference>
<dbReference type="Proteomes" id="UP001187315">
    <property type="component" value="Unassembled WGS sequence"/>
</dbReference>
<dbReference type="PANTHER" id="PTHR14383:SF2">
    <property type="entry name" value="DIFFERENTIALLY EXPRESSED IN FDCP 6 HOMOLOG"/>
    <property type="match status" value="1"/>
</dbReference>
<accession>A0AA88SA67</accession>
<dbReference type="SUPFAM" id="SSF47473">
    <property type="entry name" value="EF-hand"/>
    <property type="match status" value="1"/>
</dbReference>
<dbReference type="InterPro" id="IPR057837">
    <property type="entry name" value="PH_SWAP70"/>
</dbReference>
<dbReference type="PROSITE" id="PS50003">
    <property type="entry name" value="PH_DOMAIN"/>
    <property type="match status" value="1"/>
</dbReference>
<dbReference type="GO" id="GO:0005634">
    <property type="term" value="C:nucleus"/>
    <property type="evidence" value="ECO:0007669"/>
    <property type="project" value="TreeGrafter"/>
</dbReference>
<name>A0AA88SA67_TACVA</name>
<keyword evidence="1" id="KW-0175">Coiled coil</keyword>
<comment type="caution">
    <text evidence="4">The sequence shown here is derived from an EMBL/GenBank/DDBJ whole genome shotgun (WGS) entry which is preliminary data.</text>
</comment>
<keyword evidence="5" id="KW-1185">Reference proteome</keyword>
<feature type="region of interest" description="Disordered" evidence="2">
    <location>
        <begin position="310"/>
        <end position="380"/>
    </location>
</feature>
<dbReference type="Pfam" id="PF00169">
    <property type="entry name" value="PH"/>
    <property type="match status" value="1"/>
</dbReference>
<evidence type="ECO:0000256" key="1">
    <source>
        <dbReference type="SAM" id="Coils"/>
    </source>
</evidence>
<dbReference type="InterPro" id="IPR001849">
    <property type="entry name" value="PH_domain"/>
</dbReference>